<reference evidence="2 3" key="1">
    <citation type="submission" date="2015-09" db="EMBL/GenBank/DDBJ databases">
        <authorList>
            <consortium name="Swine Surveillance"/>
        </authorList>
    </citation>
    <scope>NUCLEOTIDE SEQUENCE [LARGE SCALE GENOMIC DNA]</scope>
    <source>
        <strain evidence="2 3">CECT 8383</strain>
    </source>
</reference>
<sequence>MAVYENTRTQYQAGALASLIARTVFVAVNGVAHLRETFTGWNDARVTRNALSRLTDRELDDIGMVRADIETVCKR</sequence>
<dbReference type="InterPro" id="IPR009506">
    <property type="entry name" value="YjiS-like"/>
</dbReference>
<dbReference type="EMBL" id="CYSF01000006">
    <property type="protein sequence ID" value="CUH84027.1"/>
    <property type="molecule type" value="Genomic_DNA"/>
</dbReference>
<evidence type="ECO:0000313" key="2">
    <source>
        <dbReference type="EMBL" id="CUH84027.1"/>
    </source>
</evidence>
<gene>
    <name evidence="2" type="ORF">TM5383_01232</name>
</gene>
<evidence type="ECO:0000313" key="3">
    <source>
        <dbReference type="Proteomes" id="UP000051681"/>
    </source>
</evidence>
<feature type="domain" description="YjiS-like" evidence="1">
    <location>
        <begin position="34"/>
        <end position="70"/>
    </location>
</feature>
<name>A0A0N7M1R3_9RHOB</name>
<accession>A0A0N7M1R3</accession>
<organism evidence="2 3">
    <name type="scientific">Thalassovita mediterranea</name>
    <dbReference type="NCBI Taxonomy" id="340021"/>
    <lineage>
        <taxon>Bacteria</taxon>
        <taxon>Pseudomonadati</taxon>
        <taxon>Pseudomonadota</taxon>
        <taxon>Alphaproteobacteria</taxon>
        <taxon>Rhodobacterales</taxon>
        <taxon>Roseobacteraceae</taxon>
        <taxon>Thalassovita</taxon>
    </lineage>
</organism>
<proteinExistence type="predicted"/>
<dbReference type="Proteomes" id="UP000051681">
    <property type="component" value="Unassembled WGS sequence"/>
</dbReference>
<dbReference type="STRING" id="340021.TM5383_01232"/>
<dbReference type="Pfam" id="PF06568">
    <property type="entry name" value="YjiS-like"/>
    <property type="match status" value="1"/>
</dbReference>
<dbReference type="AlphaFoldDB" id="A0A0N7M1R3"/>
<dbReference type="RefSeq" id="WP_058318123.1">
    <property type="nucleotide sequence ID" value="NZ_CYSF01000006.1"/>
</dbReference>
<evidence type="ECO:0000259" key="1">
    <source>
        <dbReference type="Pfam" id="PF06568"/>
    </source>
</evidence>
<keyword evidence="3" id="KW-1185">Reference proteome</keyword>
<protein>
    <recommendedName>
        <fullName evidence="1">YjiS-like domain-containing protein</fullName>
    </recommendedName>
</protein>
<dbReference type="OrthoDB" id="8116725at2"/>